<dbReference type="RefSeq" id="WP_191733610.1">
    <property type="nucleotide sequence ID" value="NZ_JACSPR010000005.1"/>
</dbReference>
<dbReference type="AlphaFoldDB" id="A0A8I0LB26"/>
<organism evidence="2 3">
    <name type="scientific">Corynebacterium gallinarum</name>
    <dbReference type="NCBI Taxonomy" id="2762214"/>
    <lineage>
        <taxon>Bacteria</taxon>
        <taxon>Bacillati</taxon>
        <taxon>Actinomycetota</taxon>
        <taxon>Actinomycetes</taxon>
        <taxon>Mycobacteriales</taxon>
        <taxon>Corynebacteriaceae</taxon>
        <taxon>Corynebacterium</taxon>
    </lineage>
</organism>
<keyword evidence="1" id="KW-0812">Transmembrane</keyword>
<protein>
    <submittedName>
        <fullName evidence="2">Uncharacterized protein</fullName>
    </submittedName>
</protein>
<feature type="transmembrane region" description="Helical" evidence="1">
    <location>
        <begin position="23"/>
        <end position="46"/>
    </location>
</feature>
<evidence type="ECO:0000256" key="1">
    <source>
        <dbReference type="SAM" id="Phobius"/>
    </source>
</evidence>
<name>A0A8I0LB26_9CORY</name>
<gene>
    <name evidence="2" type="ORF">H9627_08680</name>
</gene>
<evidence type="ECO:0000313" key="3">
    <source>
        <dbReference type="Proteomes" id="UP000650224"/>
    </source>
</evidence>
<keyword evidence="1" id="KW-0472">Membrane</keyword>
<comment type="caution">
    <text evidence="2">The sequence shown here is derived from an EMBL/GenBank/DDBJ whole genome shotgun (WGS) entry which is preliminary data.</text>
</comment>
<dbReference type="EMBL" id="JACSPR010000005">
    <property type="protein sequence ID" value="MBD8030392.1"/>
    <property type="molecule type" value="Genomic_DNA"/>
</dbReference>
<dbReference type="Proteomes" id="UP000650224">
    <property type="component" value="Unassembled WGS sequence"/>
</dbReference>
<keyword evidence="3" id="KW-1185">Reference proteome</keyword>
<keyword evidence="1" id="KW-1133">Transmembrane helix</keyword>
<proteinExistence type="predicted"/>
<reference evidence="2 3" key="1">
    <citation type="submission" date="2020-08" db="EMBL/GenBank/DDBJ databases">
        <title>A Genomic Blueprint of the Chicken Gut Microbiome.</title>
        <authorList>
            <person name="Gilroy R."/>
            <person name="Ravi A."/>
            <person name="Getino M."/>
            <person name="Pursley I."/>
            <person name="Horton D.L."/>
            <person name="Alikhan N.-F."/>
            <person name="Baker D."/>
            <person name="Gharbi K."/>
            <person name="Hall N."/>
            <person name="Watson M."/>
            <person name="Adriaenssens E.M."/>
            <person name="Foster-Nyarko E."/>
            <person name="Jarju S."/>
            <person name="Secka A."/>
            <person name="Antonio M."/>
            <person name="Oren A."/>
            <person name="Chaudhuri R."/>
            <person name="La Ragione R.M."/>
            <person name="Hildebrand F."/>
            <person name="Pallen M.J."/>
        </authorList>
    </citation>
    <scope>NUCLEOTIDE SEQUENCE [LARGE SCALE GENOMIC DNA]</scope>
    <source>
        <strain evidence="2 3">Sa1YVA5</strain>
    </source>
</reference>
<evidence type="ECO:0000313" key="2">
    <source>
        <dbReference type="EMBL" id="MBD8030392.1"/>
    </source>
</evidence>
<accession>A0A8I0LB26</accession>
<feature type="transmembrane region" description="Helical" evidence="1">
    <location>
        <begin position="52"/>
        <end position="75"/>
    </location>
</feature>
<sequence length="97" mass="10783">MTSSTSNPNHLPPLIPKTERNRFWLANLLSTIAICIAGLGVLFGLFATMDDFYSGFVLLGSSFIALVATLIPWVLSQIGQQQRDHFDRVERHLGIKP</sequence>